<proteinExistence type="predicted"/>
<evidence type="ECO:0000313" key="3">
    <source>
        <dbReference type="Proteomes" id="UP000325576"/>
    </source>
</evidence>
<protein>
    <submittedName>
        <fullName evidence="2">SAM-dependent methyltransferase</fullName>
    </submittedName>
</protein>
<evidence type="ECO:0000256" key="1">
    <source>
        <dbReference type="SAM" id="MobiDB-lite"/>
    </source>
</evidence>
<reference evidence="2 3" key="1">
    <citation type="journal article" date="2017" name="Poromechanics V (2013)">
        <title>Genomic Characterization of the Arsenic-Tolerant Actinobacterium, &lt;i&gt;Rhodococcus erythropolis&lt;/i&gt; S43.</title>
        <authorList>
            <person name="Retamal-Morales G."/>
            <person name="Mehnert M."/>
            <person name="Schwabe R."/>
            <person name="Tischler D."/>
            <person name="Schloemann M."/>
            <person name="Levican G.J."/>
        </authorList>
    </citation>
    <scope>NUCLEOTIDE SEQUENCE [LARGE SCALE GENOMIC DNA]</scope>
    <source>
        <strain evidence="2 3">S43</strain>
    </source>
</reference>
<feature type="region of interest" description="Disordered" evidence="1">
    <location>
        <begin position="24"/>
        <end position="48"/>
    </location>
</feature>
<dbReference type="GO" id="GO:0032259">
    <property type="term" value="P:methylation"/>
    <property type="evidence" value="ECO:0007669"/>
    <property type="project" value="UniProtKB-KW"/>
</dbReference>
<name>A0A5N5E927_RHOER</name>
<accession>A0A5N5E927</accession>
<dbReference type="EMBL" id="MRBO01000167">
    <property type="protein sequence ID" value="KAB2586563.1"/>
    <property type="molecule type" value="Genomic_DNA"/>
</dbReference>
<feature type="non-terminal residue" evidence="2">
    <location>
        <position position="48"/>
    </location>
</feature>
<dbReference type="Proteomes" id="UP000325576">
    <property type="component" value="Unassembled WGS sequence"/>
</dbReference>
<evidence type="ECO:0000313" key="2">
    <source>
        <dbReference type="EMBL" id="KAB2586563.1"/>
    </source>
</evidence>
<comment type="caution">
    <text evidence="2">The sequence shown here is derived from an EMBL/GenBank/DDBJ whole genome shotgun (WGS) entry which is preliminary data.</text>
</comment>
<sequence>MEKLLFRQRWLRELWKVVHPGCMSHEHHNHHENSETTENPYAKADAQF</sequence>
<dbReference type="GO" id="GO:0008168">
    <property type="term" value="F:methyltransferase activity"/>
    <property type="evidence" value="ECO:0007669"/>
    <property type="project" value="UniProtKB-KW"/>
</dbReference>
<dbReference type="AlphaFoldDB" id="A0A5N5E927"/>
<feature type="compositionally biased region" description="Basic and acidic residues" evidence="1">
    <location>
        <begin position="24"/>
        <end position="34"/>
    </location>
</feature>
<keyword evidence="2" id="KW-0489">Methyltransferase</keyword>
<gene>
    <name evidence="2" type="ORF">BS297_04590</name>
</gene>
<keyword evidence="2" id="KW-0808">Transferase</keyword>
<organism evidence="2 3">
    <name type="scientific">Rhodococcus erythropolis</name>
    <name type="common">Arthrobacter picolinophilus</name>
    <dbReference type="NCBI Taxonomy" id="1833"/>
    <lineage>
        <taxon>Bacteria</taxon>
        <taxon>Bacillati</taxon>
        <taxon>Actinomycetota</taxon>
        <taxon>Actinomycetes</taxon>
        <taxon>Mycobacteriales</taxon>
        <taxon>Nocardiaceae</taxon>
        <taxon>Rhodococcus</taxon>
        <taxon>Rhodococcus erythropolis group</taxon>
    </lineage>
</organism>